<reference evidence="1" key="2">
    <citation type="submission" date="2022-01" db="EMBL/GenBank/DDBJ databases">
        <authorList>
            <person name="Yamashiro T."/>
            <person name="Shiraishi A."/>
            <person name="Satake H."/>
            <person name="Nakayama K."/>
        </authorList>
    </citation>
    <scope>NUCLEOTIDE SEQUENCE</scope>
</reference>
<evidence type="ECO:0000313" key="2">
    <source>
        <dbReference type="Proteomes" id="UP001151760"/>
    </source>
</evidence>
<reference evidence="1" key="1">
    <citation type="journal article" date="2022" name="Int. J. Mol. Sci.">
        <title>Draft Genome of Tanacetum Coccineum: Genomic Comparison of Closely Related Tanacetum-Family Plants.</title>
        <authorList>
            <person name="Yamashiro T."/>
            <person name="Shiraishi A."/>
            <person name="Nakayama K."/>
            <person name="Satake H."/>
        </authorList>
    </citation>
    <scope>NUCLEOTIDE SEQUENCE</scope>
</reference>
<dbReference type="Proteomes" id="UP001151760">
    <property type="component" value="Unassembled WGS sequence"/>
</dbReference>
<gene>
    <name evidence="1" type="ORF">Tco_1045405</name>
</gene>
<organism evidence="1 2">
    <name type="scientific">Tanacetum coccineum</name>
    <dbReference type="NCBI Taxonomy" id="301880"/>
    <lineage>
        <taxon>Eukaryota</taxon>
        <taxon>Viridiplantae</taxon>
        <taxon>Streptophyta</taxon>
        <taxon>Embryophyta</taxon>
        <taxon>Tracheophyta</taxon>
        <taxon>Spermatophyta</taxon>
        <taxon>Magnoliopsida</taxon>
        <taxon>eudicotyledons</taxon>
        <taxon>Gunneridae</taxon>
        <taxon>Pentapetalae</taxon>
        <taxon>asterids</taxon>
        <taxon>campanulids</taxon>
        <taxon>Asterales</taxon>
        <taxon>Asteraceae</taxon>
        <taxon>Asteroideae</taxon>
        <taxon>Anthemideae</taxon>
        <taxon>Anthemidinae</taxon>
        <taxon>Tanacetum</taxon>
    </lineage>
</organism>
<keyword evidence="2" id="KW-1185">Reference proteome</keyword>
<accession>A0ABQ5GST1</accession>
<evidence type="ECO:0000313" key="1">
    <source>
        <dbReference type="EMBL" id="GJT78680.1"/>
    </source>
</evidence>
<protein>
    <recommendedName>
        <fullName evidence="3">Retrotransposon protein</fullName>
    </recommendedName>
</protein>
<name>A0ABQ5GST1_9ASTR</name>
<sequence>MAENTRLKELATAVEQTSLDAIHRSIDALTRNIERLSVSHPVTGAGGSNPRQQQPFHIRQVKLDFPRFGGTDPLNWLFRAEQIFTYYDTPDAQRLTIASVHFEGSVVPWFQMLHKTHQVPD</sequence>
<evidence type="ECO:0008006" key="3">
    <source>
        <dbReference type="Google" id="ProtNLM"/>
    </source>
</evidence>
<dbReference type="EMBL" id="BQNB010018825">
    <property type="protein sequence ID" value="GJT78680.1"/>
    <property type="molecule type" value="Genomic_DNA"/>
</dbReference>
<proteinExistence type="predicted"/>
<comment type="caution">
    <text evidence="1">The sequence shown here is derived from an EMBL/GenBank/DDBJ whole genome shotgun (WGS) entry which is preliminary data.</text>
</comment>